<dbReference type="Pfam" id="PF03323">
    <property type="entry name" value="GerA"/>
    <property type="match status" value="1"/>
</dbReference>
<reference evidence="4 5" key="1">
    <citation type="submission" date="2020-08" db="EMBL/GenBank/DDBJ databases">
        <title>Genome public.</title>
        <authorList>
            <person name="Liu C."/>
            <person name="Sun Q."/>
        </authorList>
    </citation>
    <scope>NUCLEOTIDE SEQUENCE [LARGE SCALE GENOMIC DNA]</scope>
    <source>
        <strain evidence="4 5">M2</strain>
    </source>
</reference>
<comment type="similarity">
    <text evidence="1">Belongs to the GerABKA family.</text>
</comment>
<dbReference type="InterPro" id="IPR004995">
    <property type="entry name" value="Spore_Ger"/>
</dbReference>
<feature type="transmembrane region" description="Helical" evidence="3">
    <location>
        <begin position="362"/>
        <end position="379"/>
    </location>
</feature>
<accession>A0ABR7GLF9</accession>
<evidence type="ECO:0000256" key="3">
    <source>
        <dbReference type="SAM" id="Phobius"/>
    </source>
</evidence>
<evidence type="ECO:0000313" key="4">
    <source>
        <dbReference type="EMBL" id="MBC5695149.1"/>
    </source>
</evidence>
<gene>
    <name evidence="4" type="ORF">H8S02_04205</name>
</gene>
<dbReference type="PIRSF" id="PIRSF005690">
    <property type="entry name" value="GerBA"/>
    <property type="match status" value="1"/>
</dbReference>
<keyword evidence="3" id="KW-1133">Transmembrane helix</keyword>
<keyword evidence="5" id="KW-1185">Reference proteome</keyword>
<dbReference type="Proteomes" id="UP000641741">
    <property type="component" value="Unassembled WGS sequence"/>
</dbReference>
<dbReference type="EMBL" id="JACOPK010000003">
    <property type="protein sequence ID" value="MBC5695149.1"/>
    <property type="molecule type" value="Genomic_DNA"/>
</dbReference>
<name>A0ABR7GLF9_9FIRM</name>
<proteinExistence type="inferred from homology"/>
<feature type="transmembrane region" description="Helical" evidence="3">
    <location>
        <begin position="391"/>
        <end position="416"/>
    </location>
</feature>
<dbReference type="PANTHER" id="PTHR22550">
    <property type="entry name" value="SPORE GERMINATION PROTEIN"/>
    <property type="match status" value="1"/>
</dbReference>
<dbReference type="InterPro" id="IPR050768">
    <property type="entry name" value="UPF0353/GerABKA_families"/>
</dbReference>
<sequence length="466" mass="51192">MQSIFEGDDTFIVREATGRNGLHCAMFFFDGMVDSFTINESLVRPVLLSDRRRASADELAGRILQADDCRVETDMDKALAAFLYGDTLVLTEGDARPLVVNTKGFARRSPEEPENERVLSGPREGFTECFMPNLALIRRRVRDTRLKFNFLRVGGRTNTAVCLCYIDGLCPAPLVDEMRTRLSVLELDSVLDANYIAECLCDHRFSPFPTLGTTERPDVAASRLLEGRCALVVDGSPVVLTAPHLLQECFQSNDDYYISFLRTNVSRVLRTLGFLCSVTIPAVYTALLLYHRELVPARLLFAVTAAQRGVPLPVGWEVLLLLIVLEVLREAGARTPGAMGQTMSIVGGLVLGQAAVSARFSAAPTVIVVAVAGVTGLMAPRLQTAALWLRFALLGAAAAGGLYGVGLALSLTLVLLCRMSSCGVPYLINLVPRVETDSEDAWLRVPWYLMKYDRFSFFRTAGRKRP</sequence>
<comment type="caution">
    <text evidence="4">The sequence shown here is derived from an EMBL/GenBank/DDBJ whole genome shotgun (WGS) entry which is preliminary data.</text>
</comment>
<evidence type="ECO:0000256" key="1">
    <source>
        <dbReference type="ARBA" id="ARBA00005278"/>
    </source>
</evidence>
<evidence type="ECO:0000256" key="2">
    <source>
        <dbReference type="ARBA" id="ARBA00023136"/>
    </source>
</evidence>
<feature type="transmembrane region" description="Helical" evidence="3">
    <location>
        <begin position="268"/>
        <end position="290"/>
    </location>
</feature>
<dbReference type="PANTHER" id="PTHR22550:SF5">
    <property type="entry name" value="LEUCINE ZIPPER PROTEIN 4"/>
    <property type="match status" value="1"/>
</dbReference>
<evidence type="ECO:0000313" key="5">
    <source>
        <dbReference type="Proteomes" id="UP000641741"/>
    </source>
</evidence>
<organism evidence="4 5">
    <name type="scientific">Agathobaculum hominis</name>
    <dbReference type="NCBI Taxonomy" id="2763014"/>
    <lineage>
        <taxon>Bacteria</taxon>
        <taxon>Bacillati</taxon>
        <taxon>Bacillota</taxon>
        <taxon>Clostridia</taxon>
        <taxon>Eubacteriales</taxon>
        <taxon>Butyricicoccaceae</taxon>
        <taxon>Agathobaculum</taxon>
    </lineage>
</organism>
<keyword evidence="3" id="KW-0812">Transmembrane</keyword>
<protein>
    <submittedName>
        <fullName evidence="4">Spore germination protein</fullName>
    </submittedName>
</protein>
<keyword evidence="2 3" id="KW-0472">Membrane</keyword>